<dbReference type="GeneID" id="63830582"/>
<reference evidence="1 2" key="1">
    <citation type="journal article" date="2016" name="Mol. Biol. Evol.">
        <title>Comparative Genomics of Early-Diverging Mushroom-Forming Fungi Provides Insights into the Origins of Lignocellulose Decay Capabilities.</title>
        <authorList>
            <person name="Nagy L.G."/>
            <person name="Riley R."/>
            <person name="Tritt A."/>
            <person name="Adam C."/>
            <person name="Daum C."/>
            <person name="Floudas D."/>
            <person name="Sun H."/>
            <person name="Yadav J.S."/>
            <person name="Pangilinan J."/>
            <person name="Larsson K.H."/>
            <person name="Matsuura K."/>
            <person name="Barry K."/>
            <person name="Labutti K."/>
            <person name="Kuo R."/>
            <person name="Ohm R.A."/>
            <person name="Bhattacharya S.S."/>
            <person name="Shirouzu T."/>
            <person name="Yoshinaga Y."/>
            <person name="Martin F.M."/>
            <person name="Grigoriev I.V."/>
            <person name="Hibbett D.S."/>
        </authorList>
    </citation>
    <scope>NUCLEOTIDE SEQUENCE [LARGE SCALE GENOMIC DNA]</scope>
    <source>
        <strain evidence="1 2">93-53</strain>
    </source>
</reference>
<dbReference type="Proteomes" id="UP000076871">
    <property type="component" value="Unassembled WGS sequence"/>
</dbReference>
<dbReference type="EMBL" id="KV427701">
    <property type="protein sequence ID" value="KZT00010.1"/>
    <property type="molecule type" value="Genomic_DNA"/>
</dbReference>
<dbReference type="OrthoDB" id="2802139at2759"/>
<name>A0A165B0R8_9APHY</name>
<proteinExistence type="predicted"/>
<protein>
    <submittedName>
        <fullName evidence="1">Uncharacterized protein</fullName>
    </submittedName>
</protein>
<sequence length="78" mass="8888">MSEALVTAAAKIKEFKKHCMSNGAKHGARAHRWSEECQLLKEEMQHVVQYHNYQAEWWLGLIGRKPASSDEYRGGMAA</sequence>
<keyword evidence="2" id="KW-1185">Reference proteome</keyword>
<evidence type="ECO:0000313" key="2">
    <source>
        <dbReference type="Proteomes" id="UP000076871"/>
    </source>
</evidence>
<dbReference type="RefSeq" id="XP_040757750.1">
    <property type="nucleotide sequence ID" value="XM_040913554.1"/>
</dbReference>
<dbReference type="AlphaFoldDB" id="A0A165B0R8"/>
<accession>A0A165B0R8</accession>
<evidence type="ECO:0000313" key="1">
    <source>
        <dbReference type="EMBL" id="KZT00010.1"/>
    </source>
</evidence>
<gene>
    <name evidence="1" type="ORF">LAESUDRAFT_765008</name>
</gene>
<organism evidence="1 2">
    <name type="scientific">Laetiporus sulphureus 93-53</name>
    <dbReference type="NCBI Taxonomy" id="1314785"/>
    <lineage>
        <taxon>Eukaryota</taxon>
        <taxon>Fungi</taxon>
        <taxon>Dikarya</taxon>
        <taxon>Basidiomycota</taxon>
        <taxon>Agaricomycotina</taxon>
        <taxon>Agaricomycetes</taxon>
        <taxon>Polyporales</taxon>
        <taxon>Laetiporus</taxon>
    </lineage>
</organism>
<dbReference type="InParanoid" id="A0A165B0R8"/>